<dbReference type="PANTHER" id="PTHR45138:SF9">
    <property type="entry name" value="DIGUANYLATE CYCLASE DGCM-RELATED"/>
    <property type="match status" value="1"/>
</dbReference>
<evidence type="ECO:0000256" key="1">
    <source>
        <dbReference type="ARBA" id="ARBA00012528"/>
    </source>
</evidence>
<dbReference type="RefSeq" id="WP_167672574.1">
    <property type="nucleotide sequence ID" value="NZ_JAATJS010000003.1"/>
</dbReference>
<evidence type="ECO:0000313" key="6">
    <source>
        <dbReference type="Proteomes" id="UP000707352"/>
    </source>
</evidence>
<evidence type="ECO:0000256" key="2">
    <source>
        <dbReference type="ARBA" id="ARBA00034247"/>
    </source>
</evidence>
<evidence type="ECO:0000313" key="5">
    <source>
        <dbReference type="EMBL" id="NIX76654.1"/>
    </source>
</evidence>
<dbReference type="InterPro" id="IPR043128">
    <property type="entry name" value="Rev_trsase/Diguanyl_cyclase"/>
</dbReference>
<evidence type="ECO:0000259" key="4">
    <source>
        <dbReference type="PROSITE" id="PS50887"/>
    </source>
</evidence>
<dbReference type="InterPro" id="IPR050469">
    <property type="entry name" value="Diguanylate_Cyclase"/>
</dbReference>
<comment type="caution">
    <text evidence="5">The sequence shown here is derived from an EMBL/GenBank/DDBJ whole genome shotgun (WGS) entry which is preliminary data.</text>
</comment>
<keyword evidence="6" id="KW-1185">Reference proteome</keyword>
<comment type="catalytic activity">
    <reaction evidence="2">
        <text>2 GTP = 3',3'-c-di-GMP + 2 diphosphate</text>
        <dbReference type="Rhea" id="RHEA:24898"/>
        <dbReference type="ChEBI" id="CHEBI:33019"/>
        <dbReference type="ChEBI" id="CHEBI:37565"/>
        <dbReference type="ChEBI" id="CHEBI:58805"/>
        <dbReference type="EC" id="2.7.7.65"/>
    </reaction>
</comment>
<dbReference type="EC" id="2.7.7.65" evidence="1"/>
<dbReference type="CDD" id="cd12914">
    <property type="entry name" value="PDC1_DGC_like"/>
    <property type="match status" value="1"/>
</dbReference>
<feature type="domain" description="GGDEF" evidence="4">
    <location>
        <begin position="359"/>
        <end position="499"/>
    </location>
</feature>
<dbReference type="Pfam" id="PF22588">
    <property type="entry name" value="dCache_1_like"/>
    <property type="match status" value="1"/>
</dbReference>
<protein>
    <recommendedName>
        <fullName evidence="1">diguanylate cyclase</fullName>
        <ecNumber evidence="1">2.7.7.65</ecNumber>
    </recommendedName>
</protein>
<dbReference type="PROSITE" id="PS50887">
    <property type="entry name" value="GGDEF"/>
    <property type="match status" value="1"/>
</dbReference>
<feature type="transmembrane region" description="Helical" evidence="3">
    <location>
        <begin position="290"/>
        <end position="312"/>
    </location>
</feature>
<keyword evidence="3" id="KW-0812">Transmembrane</keyword>
<dbReference type="NCBIfam" id="TIGR00254">
    <property type="entry name" value="GGDEF"/>
    <property type="match status" value="1"/>
</dbReference>
<dbReference type="InterPro" id="IPR000160">
    <property type="entry name" value="GGDEF_dom"/>
</dbReference>
<accession>A0ABX0VBX6</accession>
<dbReference type="EMBL" id="JAATJS010000003">
    <property type="protein sequence ID" value="NIX76654.1"/>
    <property type="molecule type" value="Genomic_DNA"/>
</dbReference>
<dbReference type="SMART" id="SM00267">
    <property type="entry name" value="GGDEF"/>
    <property type="match status" value="1"/>
</dbReference>
<dbReference type="Gene3D" id="3.30.450.20">
    <property type="entry name" value="PAS domain"/>
    <property type="match status" value="2"/>
</dbReference>
<organism evidence="5 6">
    <name type="scientific">Microvirga terricola</name>
    <dbReference type="NCBI Taxonomy" id="2719797"/>
    <lineage>
        <taxon>Bacteria</taxon>
        <taxon>Pseudomonadati</taxon>
        <taxon>Pseudomonadota</taxon>
        <taxon>Alphaproteobacteria</taxon>
        <taxon>Hyphomicrobiales</taxon>
        <taxon>Methylobacteriaceae</taxon>
        <taxon>Microvirga</taxon>
    </lineage>
</organism>
<dbReference type="PANTHER" id="PTHR45138">
    <property type="entry name" value="REGULATORY COMPONENTS OF SENSORY TRANSDUCTION SYSTEM"/>
    <property type="match status" value="1"/>
</dbReference>
<proteinExistence type="predicted"/>
<dbReference type="Pfam" id="PF00990">
    <property type="entry name" value="GGDEF"/>
    <property type="match status" value="1"/>
</dbReference>
<dbReference type="CDD" id="cd01949">
    <property type="entry name" value="GGDEF"/>
    <property type="match status" value="1"/>
</dbReference>
<dbReference type="CDD" id="cd12915">
    <property type="entry name" value="PDC2_DGC_like"/>
    <property type="match status" value="1"/>
</dbReference>
<keyword evidence="3" id="KW-0472">Membrane</keyword>
<gene>
    <name evidence="5" type="ORF">HB375_08510</name>
</gene>
<dbReference type="InterPro" id="IPR029787">
    <property type="entry name" value="Nucleotide_cyclase"/>
</dbReference>
<name>A0ABX0VBX6_9HYPH</name>
<dbReference type="Proteomes" id="UP000707352">
    <property type="component" value="Unassembled WGS sequence"/>
</dbReference>
<dbReference type="InterPro" id="IPR054327">
    <property type="entry name" value="His-kinase-like_sensor"/>
</dbReference>
<feature type="transmembrane region" description="Helical" evidence="3">
    <location>
        <begin position="12"/>
        <end position="30"/>
    </location>
</feature>
<evidence type="ECO:0000256" key="3">
    <source>
        <dbReference type="SAM" id="Phobius"/>
    </source>
</evidence>
<reference evidence="5 6" key="1">
    <citation type="submission" date="2020-03" db="EMBL/GenBank/DDBJ databases">
        <title>The genome sequence of Microvirga sp. c23x22.</title>
        <authorList>
            <person name="Zhang X."/>
        </authorList>
    </citation>
    <scope>NUCLEOTIDE SEQUENCE [LARGE SCALE GENOMIC DNA]</scope>
    <source>
        <strain evidence="6">c23x22</strain>
    </source>
</reference>
<sequence length="500" mass="54575">MHPPATSSPRSSAFWLNAFVVVVCLAIISLEGWRDWNERNAEVVRVEGNMANLAQSLAQHADDTFELADAVIVDIVDRIETTGATPATADRLHTFLSERIKTLPRLKALAIFGEDGRFICSSLGHLPQHMQGENQPFFKRHEKPANNDWFFSSLIRDPFDDKWVLSISRRIDKADGSFGGVAVVFIDPRYFSNYYSHFDVGSEGSIALFGSDGTLLSRYPHAEQAIGRSGASDPLFTQHLPRASAGYYAYTSNVDGMPRLSGYRLSDKFPVVTLAAVGRSQALARWDGDFFVRAIAVTLLVAAIGILGWGLASQLRQRERMEAELAVLAATDSLTGLANRRIFDRELAVECGRATRDGTSLSLLLIDVDRFKSFNDFYGHQAGDECLRSLAQVLSRTVRRPGDLVARYGGEEIAVLLPGTDADGAMALAEIIRARVEALAMRHEANAPLPVLTISIGSATLVPSLDVPLVAPETLVAMADRALYRAKLGGRNRIAASEAA</sequence>
<keyword evidence="3" id="KW-1133">Transmembrane helix</keyword>
<dbReference type="SUPFAM" id="SSF55073">
    <property type="entry name" value="Nucleotide cyclase"/>
    <property type="match status" value="1"/>
</dbReference>
<dbReference type="Gene3D" id="3.30.70.270">
    <property type="match status" value="1"/>
</dbReference>